<dbReference type="Proteomes" id="UP000315750">
    <property type="component" value="Chromosome"/>
</dbReference>
<protein>
    <submittedName>
        <fullName evidence="2">Uncharacterized protein</fullName>
    </submittedName>
</protein>
<name>A0A518AV33_9BACT</name>
<dbReference type="EMBL" id="CP036278">
    <property type="protein sequence ID" value="QDU58576.1"/>
    <property type="molecule type" value="Genomic_DNA"/>
</dbReference>
<feature type="region of interest" description="Disordered" evidence="1">
    <location>
        <begin position="1"/>
        <end position="30"/>
    </location>
</feature>
<keyword evidence="3" id="KW-1185">Reference proteome</keyword>
<reference evidence="2 3" key="1">
    <citation type="submission" date="2019-02" db="EMBL/GenBank/DDBJ databases">
        <title>Deep-cultivation of Planctomycetes and their phenomic and genomic characterization uncovers novel biology.</title>
        <authorList>
            <person name="Wiegand S."/>
            <person name="Jogler M."/>
            <person name="Boedeker C."/>
            <person name="Pinto D."/>
            <person name="Vollmers J."/>
            <person name="Rivas-Marin E."/>
            <person name="Kohn T."/>
            <person name="Peeters S.H."/>
            <person name="Heuer A."/>
            <person name="Rast P."/>
            <person name="Oberbeckmann S."/>
            <person name="Bunk B."/>
            <person name="Jeske O."/>
            <person name="Meyerdierks A."/>
            <person name="Storesund J.E."/>
            <person name="Kallscheuer N."/>
            <person name="Luecker S."/>
            <person name="Lage O.M."/>
            <person name="Pohl T."/>
            <person name="Merkel B.J."/>
            <person name="Hornburger P."/>
            <person name="Mueller R.-W."/>
            <person name="Bruemmer F."/>
            <person name="Labrenz M."/>
            <person name="Spormann A.M."/>
            <person name="Op den Camp H."/>
            <person name="Overmann J."/>
            <person name="Amann R."/>
            <person name="Jetten M.S.M."/>
            <person name="Mascher T."/>
            <person name="Medema M.H."/>
            <person name="Devos D.P."/>
            <person name="Kaster A.-K."/>
            <person name="Ovreas L."/>
            <person name="Rohde M."/>
            <person name="Galperin M.Y."/>
            <person name="Jogler C."/>
        </authorList>
    </citation>
    <scope>NUCLEOTIDE SEQUENCE [LARGE SCALE GENOMIC DNA]</scope>
    <source>
        <strain evidence="2 3">Pan181</strain>
    </source>
</reference>
<proteinExistence type="predicted"/>
<accession>A0A518AV33</accession>
<sequence>MASNRREWRELPPKNLCFPPENPNANRLSGPSTADLGAAGWPLRLVGCYDWASALADAGVTPN</sequence>
<evidence type="ECO:0000313" key="2">
    <source>
        <dbReference type="EMBL" id="QDU58576.1"/>
    </source>
</evidence>
<dbReference type="AlphaFoldDB" id="A0A518AV33"/>
<organism evidence="2 3">
    <name type="scientific">Aeoliella mucimassa</name>
    <dbReference type="NCBI Taxonomy" id="2527972"/>
    <lineage>
        <taxon>Bacteria</taxon>
        <taxon>Pseudomonadati</taxon>
        <taxon>Planctomycetota</taxon>
        <taxon>Planctomycetia</taxon>
        <taxon>Pirellulales</taxon>
        <taxon>Lacipirellulaceae</taxon>
        <taxon>Aeoliella</taxon>
    </lineage>
</organism>
<evidence type="ECO:0000313" key="3">
    <source>
        <dbReference type="Proteomes" id="UP000315750"/>
    </source>
</evidence>
<gene>
    <name evidence="2" type="ORF">Pan181_48150</name>
</gene>
<evidence type="ECO:0000256" key="1">
    <source>
        <dbReference type="SAM" id="MobiDB-lite"/>
    </source>
</evidence>
<dbReference type="KEGG" id="amuc:Pan181_48150"/>
<feature type="compositionally biased region" description="Basic and acidic residues" evidence="1">
    <location>
        <begin position="1"/>
        <end position="12"/>
    </location>
</feature>